<dbReference type="InterPro" id="IPR011990">
    <property type="entry name" value="TPR-like_helical_dom_sf"/>
</dbReference>
<dbReference type="Gene3D" id="1.25.40.10">
    <property type="entry name" value="Tetratricopeptide repeat domain"/>
    <property type="match status" value="2"/>
</dbReference>
<organism evidence="3 6">
    <name type="scientific">Purpureocillium lilacinum</name>
    <name type="common">Paecilomyces lilacinus</name>
    <dbReference type="NCBI Taxonomy" id="33203"/>
    <lineage>
        <taxon>Eukaryota</taxon>
        <taxon>Fungi</taxon>
        <taxon>Dikarya</taxon>
        <taxon>Ascomycota</taxon>
        <taxon>Pezizomycotina</taxon>
        <taxon>Sordariomycetes</taxon>
        <taxon>Hypocreomycetidae</taxon>
        <taxon>Hypocreales</taxon>
        <taxon>Ophiocordycipitaceae</taxon>
        <taxon>Purpureocillium</taxon>
    </lineage>
</organism>
<dbReference type="EMBL" id="LSBH01000012">
    <property type="protein sequence ID" value="OAQ67496.1"/>
    <property type="molecule type" value="Genomic_DNA"/>
</dbReference>
<evidence type="ECO:0000256" key="1">
    <source>
        <dbReference type="PROSITE-ProRule" id="PRU00339"/>
    </source>
</evidence>
<dbReference type="Proteomes" id="UP000078340">
    <property type="component" value="Unassembled WGS sequence"/>
</dbReference>
<feature type="compositionally biased region" description="Polar residues" evidence="2">
    <location>
        <begin position="1"/>
        <end position="12"/>
    </location>
</feature>
<dbReference type="KEGG" id="plj:28888224"/>
<dbReference type="AlphaFoldDB" id="A0A179FPE2"/>
<evidence type="ECO:0000313" key="3">
    <source>
        <dbReference type="EMBL" id="OAQ67496.1"/>
    </source>
</evidence>
<dbReference type="Proteomes" id="UP000078240">
    <property type="component" value="Unassembled WGS sequence"/>
</dbReference>
<dbReference type="GeneID" id="28888224"/>
<comment type="caution">
    <text evidence="3">The sequence shown here is derived from an EMBL/GenBank/DDBJ whole genome shotgun (WGS) entry which is preliminary data.</text>
</comment>
<sequence length="570" mass="63998">MTDSDGQQSPGNQDAGDDDAYYDLGTLHRPVTTADPAAQTWFDRGLVWSYGFNHEEAAKCFERVVALDPACAIGYWGLAYALGPNYNKPWELFGRRERQTTAERTHNAVEQALALAGDASPVESALIDALRHRYPTDQAPGKPEACIWNAAYADAMSAVAARFPDDLDVAALYADALMNLTPWNLWDIRTGEPARGARTVEVKRVLDRALAQDGGDQHPGVLHMYIHLMEMSQTPEAAMPAADKLRGLVPDAGHLNHMPSHLDILVGDYARAVDANSDAVRADVKFLEREGPLNFYTLYRSHDYHFRLYAALFSGQSRIALETVDMLEASISEELLRVESPPMADWLEAFLAMRVHALIRFGRWRDVLAIRLPEDRDLYCVTTALVYYARGMALAAMGRVDDAVTQRQLFREAVPRVKPSRTLFNNKCVDILCVAEAMLDGEVEYRRCNFDAAFAHLRESIRRYDQLPFDEPWGWMQPARHAYGALLLEQGHVEEALGVYRADLGLDESLPRVHRHPNNVWALHGYHECLLRLGETDEARRVHPQLQAALARADVPISSSCYCRTVLPKM</sequence>
<accession>A0A179FPE2</accession>
<dbReference type="EMBL" id="LCWV01000015">
    <property type="protein sequence ID" value="PWI68170.1"/>
    <property type="molecule type" value="Genomic_DNA"/>
</dbReference>
<gene>
    <name evidence="5" type="ORF">PCL_01939</name>
    <name evidence="3" type="ORF">VFPBJ_11091</name>
    <name evidence="4" type="ORF">VFPFJ_06100</name>
</gene>
<name>A0A179FPE2_PURLI</name>
<dbReference type="SUPFAM" id="SSF48452">
    <property type="entry name" value="TPR-like"/>
    <property type="match status" value="2"/>
</dbReference>
<evidence type="ECO:0000313" key="4">
    <source>
        <dbReference type="EMBL" id="OAQ89686.1"/>
    </source>
</evidence>
<dbReference type="STRING" id="33203.A0A179FPE2"/>
<dbReference type="PANTHER" id="PTHR45588:SF1">
    <property type="entry name" value="WW DOMAIN-CONTAINING PROTEIN"/>
    <property type="match status" value="1"/>
</dbReference>
<reference evidence="5 7" key="2">
    <citation type="journal article" date="2016" name="Front. Microbiol.">
        <title>Genome and transcriptome sequences reveal the specific parasitism of the nematophagous Purpureocillium lilacinum 36-1.</title>
        <authorList>
            <person name="Xie J."/>
            <person name="Li S."/>
            <person name="Mo C."/>
            <person name="Xiao X."/>
            <person name="Peng D."/>
            <person name="Wang G."/>
            <person name="Xiao Y."/>
        </authorList>
    </citation>
    <scope>NUCLEOTIDE SEQUENCE [LARGE SCALE GENOMIC DNA]</scope>
    <source>
        <strain evidence="5 7">36-1</strain>
    </source>
</reference>
<evidence type="ECO:0000313" key="7">
    <source>
        <dbReference type="Proteomes" id="UP000245956"/>
    </source>
</evidence>
<keyword evidence="1" id="KW-0802">TPR repeat</keyword>
<evidence type="ECO:0000313" key="6">
    <source>
        <dbReference type="Proteomes" id="UP000078240"/>
    </source>
</evidence>
<feature type="region of interest" description="Disordered" evidence="2">
    <location>
        <begin position="1"/>
        <end position="20"/>
    </location>
</feature>
<dbReference type="Proteomes" id="UP000245956">
    <property type="component" value="Unassembled WGS sequence"/>
</dbReference>
<dbReference type="PANTHER" id="PTHR45588">
    <property type="entry name" value="TPR DOMAIN-CONTAINING PROTEIN"/>
    <property type="match status" value="1"/>
</dbReference>
<protein>
    <submittedName>
        <fullName evidence="3">Tetratricopeptide repeat domain-containingprotein</fullName>
    </submittedName>
</protein>
<reference evidence="3 6" key="3">
    <citation type="submission" date="2016-01" db="EMBL/GenBank/DDBJ databases">
        <title>Biosynthesis of antibiotic leucinostatins and their inhibition on Phytophthora in bio-control Purpureocillium lilacinum.</title>
        <authorList>
            <person name="Wang G."/>
            <person name="Liu Z."/>
            <person name="Lin R."/>
            <person name="Li E."/>
            <person name="Mao Z."/>
            <person name="Ling J."/>
            <person name="Yin W."/>
            <person name="Xie B."/>
        </authorList>
    </citation>
    <scope>NUCLEOTIDE SEQUENCE [LARGE SCALE GENOMIC DNA]</scope>
    <source>
        <strain evidence="3">PLBJ-1</strain>
        <strain evidence="4">PLFJ-1</strain>
    </source>
</reference>
<proteinExistence type="predicted"/>
<evidence type="ECO:0000256" key="2">
    <source>
        <dbReference type="SAM" id="MobiDB-lite"/>
    </source>
</evidence>
<dbReference type="InterPro" id="IPR019734">
    <property type="entry name" value="TPR_rpt"/>
</dbReference>
<dbReference type="PROSITE" id="PS50005">
    <property type="entry name" value="TPR"/>
    <property type="match status" value="1"/>
</dbReference>
<dbReference type="OMA" id="LMEMSPT"/>
<evidence type="ECO:0000313" key="5">
    <source>
        <dbReference type="EMBL" id="PWI68170.1"/>
    </source>
</evidence>
<reference evidence="5" key="1">
    <citation type="submission" date="2015-05" db="EMBL/GenBank/DDBJ databases">
        <authorList>
            <person name="Wang D.B."/>
            <person name="Wang M."/>
        </authorList>
    </citation>
    <scope>NUCLEOTIDE SEQUENCE</scope>
    <source>
        <strain evidence="5">36-1</strain>
    </source>
</reference>
<dbReference type="EMBL" id="LSBI01000005">
    <property type="protein sequence ID" value="OAQ89686.1"/>
    <property type="molecule type" value="Genomic_DNA"/>
</dbReference>
<feature type="repeat" description="TPR" evidence="1">
    <location>
        <begin position="38"/>
        <end position="71"/>
    </location>
</feature>
<dbReference type="OrthoDB" id="414774at2759"/>